<protein>
    <submittedName>
        <fullName evidence="2">NERD domain-containing protein</fullName>
    </submittedName>
</protein>
<reference evidence="2 3" key="1">
    <citation type="submission" date="2018-12" db="EMBL/GenBank/DDBJ databases">
        <title>Comparitive functional genomics of dry heat resistant strains isolated from the viking spacecraft.</title>
        <authorList>
            <person name="Seuylemezian A."/>
            <person name="Vaishampayan P."/>
        </authorList>
    </citation>
    <scope>NUCLEOTIDE SEQUENCE [LARGE SCALE GENOMIC DNA]</scope>
    <source>
        <strain evidence="2 3">M6-11</strain>
    </source>
</reference>
<evidence type="ECO:0000313" key="2">
    <source>
        <dbReference type="EMBL" id="RSK32696.1"/>
    </source>
</evidence>
<dbReference type="Pfam" id="PF08378">
    <property type="entry name" value="NERD"/>
    <property type="match status" value="1"/>
</dbReference>
<proteinExistence type="predicted"/>
<organism evidence="2 3">
    <name type="scientific">Bhargavaea beijingensis</name>
    <dbReference type="NCBI Taxonomy" id="426756"/>
    <lineage>
        <taxon>Bacteria</taxon>
        <taxon>Bacillati</taxon>
        <taxon>Bacillota</taxon>
        <taxon>Bacilli</taxon>
        <taxon>Bacillales</taxon>
        <taxon>Caryophanaceae</taxon>
        <taxon>Bhargavaea</taxon>
    </lineage>
</organism>
<feature type="domain" description="NERD" evidence="1">
    <location>
        <begin position="1"/>
        <end position="73"/>
    </location>
</feature>
<evidence type="ECO:0000259" key="1">
    <source>
        <dbReference type="PROSITE" id="PS50965"/>
    </source>
</evidence>
<dbReference type="PROSITE" id="PS50965">
    <property type="entry name" value="NERD"/>
    <property type="match status" value="1"/>
</dbReference>
<name>A0ABX9ZD47_9BACL</name>
<accession>A0ABX9ZD47</accession>
<sequence>MQYLFNLGLPVEVLWDVNLRLAPGHYLQIDVLVLTPFQAIIYEAKNMADRLRFESGPSRLDKFDSEGRLIDKL</sequence>
<dbReference type="Proteomes" id="UP000272481">
    <property type="component" value="Unassembled WGS sequence"/>
</dbReference>
<gene>
    <name evidence="2" type="ORF">EJA12_07145</name>
</gene>
<dbReference type="InterPro" id="IPR011528">
    <property type="entry name" value="NERD"/>
</dbReference>
<keyword evidence="3" id="KW-1185">Reference proteome</keyword>
<dbReference type="EMBL" id="RWGW01000010">
    <property type="protein sequence ID" value="RSK32696.1"/>
    <property type="molecule type" value="Genomic_DNA"/>
</dbReference>
<evidence type="ECO:0000313" key="3">
    <source>
        <dbReference type="Proteomes" id="UP000272481"/>
    </source>
</evidence>
<comment type="caution">
    <text evidence="2">The sequence shown here is derived from an EMBL/GenBank/DDBJ whole genome shotgun (WGS) entry which is preliminary data.</text>
</comment>